<comment type="caution">
    <text evidence="2">The sequence shown here is derived from an EMBL/GenBank/DDBJ whole genome shotgun (WGS) entry which is preliminary data.</text>
</comment>
<proteinExistence type="predicted"/>
<dbReference type="Pfam" id="PF13274">
    <property type="entry name" value="SocA_Panacea"/>
    <property type="match status" value="1"/>
</dbReference>
<protein>
    <recommendedName>
        <fullName evidence="1">Antitoxin SocA-like Panacea domain-containing protein</fullName>
    </recommendedName>
</protein>
<keyword evidence="3" id="KW-1185">Reference proteome</keyword>
<name>A0A2N8KKA8_9BURK</name>
<evidence type="ECO:0000259" key="1">
    <source>
        <dbReference type="Pfam" id="PF13274"/>
    </source>
</evidence>
<dbReference type="InterPro" id="IPR025272">
    <property type="entry name" value="SocA_Panacea"/>
</dbReference>
<feature type="domain" description="Antitoxin SocA-like Panacea" evidence="1">
    <location>
        <begin position="39"/>
        <end position="133"/>
    </location>
</feature>
<dbReference type="AlphaFoldDB" id="A0A2N8KKA8"/>
<evidence type="ECO:0000313" key="2">
    <source>
        <dbReference type="EMBL" id="PND33889.1"/>
    </source>
</evidence>
<reference evidence="2 3" key="1">
    <citation type="submission" date="2018-01" db="EMBL/GenBank/DDBJ databases">
        <title>The draft genome of an aniline degradation strain ANB-1.</title>
        <authorList>
            <person name="Zhang L."/>
            <person name="Jiang J."/>
        </authorList>
    </citation>
    <scope>NUCLEOTIDE SEQUENCE [LARGE SCALE GENOMIC DNA]</scope>
    <source>
        <strain evidence="2 3">ANB-1</strain>
    </source>
</reference>
<sequence length="163" mass="18384">MFAVFIVMFSAEAIMGVTALQAAKHACDTSDWTLTNLQLQKILYLAHMVYAGRHKRPMIADENFQAWNYGPVLPSVYHRASAFGARPIRNIFRSILCPSDPLAVELIDEAVDRFGNEPAFKLVKLTHDGKSAWSRHFTTGHWGVEIPFSSVLDEYAQRFGPKE</sequence>
<dbReference type="Proteomes" id="UP000235994">
    <property type="component" value="Unassembled WGS sequence"/>
</dbReference>
<dbReference type="EMBL" id="POQS01000002">
    <property type="protein sequence ID" value="PND33889.1"/>
    <property type="molecule type" value="Genomic_DNA"/>
</dbReference>
<gene>
    <name evidence="2" type="ORF">C1I89_06435</name>
</gene>
<accession>A0A2N8KKA8</accession>
<evidence type="ECO:0000313" key="3">
    <source>
        <dbReference type="Proteomes" id="UP000235994"/>
    </source>
</evidence>
<organism evidence="2 3">
    <name type="scientific">Achromobacter pulmonis</name>
    <dbReference type="NCBI Taxonomy" id="1389932"/>
    <lineage>
        <taxon>Bacteria</taxon>
        <taxon>Pseudomonadati</taxon>
        <taxon>Pseudomonadota</taxon>
        <taxon>Betaproteobacteria</taxon>
        <taxon>Burkholderiales</taxon>
        <taxon>Alcaligenaceae</taxon>
        <taxon>Achromobacter</taxon>
    </lineage>
</organism>